<name>A0A2T8FC41_9ACTN</name>
<organism evidence="1 2">
    <name type="scientific">Nocardioides gansuensis</name>
    <dbReference type="NCBI Taxonomy" id="2138300"/>
    <lineage>
        <taxon>Bacteria</taxon>
        <taxon>Bacillati</taxon>
        <taxon>Actinomycetota</taxon>
        <taxon>Actinomycetes</taxon>
        <taxon>Propionibacteriales</taxon>
        <taxon>Nocardioidaceae</taxon>
        <taxon>Nocardioides</taxon>
    </lineage>
</organism>
<keyword evidence="2" id="KW-1185">Reference proteome</keyword>
<protein>
    <submittedName>
        <fullName evidence="1">Uncharacterized protein</fullName>
    </submittedName>
</protein>
<dbReference type="Proteomes" id="UP000246018">
    <property type="component" value="Unassembled WGS sequence"/>
</dbReference>
<dbReference type="AlphaFoldDB" id="A0A2T8FC41"/>
<accession>A0A2T8FC41</accession>
<dbReference type="EMBL" id="QDGZ01000003">
    <property type="protein sequence ID" value="PVG83277.1"/>
    <property type="molecule type" value="Genomic_DNA"/>
</dbReference>
<dbReference type="OrthoDB" id="799809at2"/>
<evidence type="ECO:0000313" key="2">
    <source>
        <dbReference type="Proteomes" id="UP000246018"/>
    </source>
</evidence>
<proteinExistence type="predicted"/>
<comment type="caution">
    <text evidence="1">The sequence shown here is derived from an EMBL/GenBank/DDBJ whole genome shotgun (WGS) entry which is preliminary data.</text>
</comment>
<gene>
    <name evidence="1" type="ORF">DDE18_08245</name>
</gene>
<evidence type="ECO:0000313" key="1">
    <source>
        <dbReference type="EMBL" id="PVG83277.1"/>
    </source>
</evidence>
<sequence>MDRQRLSRAHGAFNVIGGLWPLASIRSFEAVFGPKADRWLEYTVACLLISNGAAQLLADQDDATARRVGVGTAASLLVIDLVFVPRGRIRWTYLLDAAMEVGWLAAWARQARVRA</sequence>
<dbReference type="RefSeq" id="WP_116571756.1">
    <property type="nucleotide sequence ID" value="NZ_QDGZ01000003.1"/>
</dbReference>
<reference evidence="1 2" key="1">
    <citation type="submission" date="2018-04" db="EMBL/GenBank/DDBJ databases">
        <title>Genome of Nocardioides gansuensis WSJ-1.</title>
        <authorList>
            <person name="Wu S."/>
            <person name="Wang G."/>
        </authorList>
    </citation>
    <scope>NUCLEOTIDE SEQUENCE [LARGE SCALE GENOMIC DNA]</scope>
    <source>
        <strain evidence="1 2">WSJ-1</strain>
    </source>
</reference>